<dbReference type="EMBL" id="MQWB01000001">
    <property type="protein sequence ID" value="OZC02624.1"/>
    <property type="molecule type" value="Genomic_DNA"/>
</dbReference>
<dbReference type="InParanoid" id="A0A259TYH7"/>
<dbReference type="RefSeq" id="WP_094547076.1">
    <property type="nucleotide sequence ID" value="NZ_MQWB01000001.1"/>
</dbReference>
<evidence type="ECO:0000313" key="3">
    <source>
        <dbReference type="Proteomes" id="UP000216446"/>
    </source>
</evidence>
<sequence length="154" mass="16108">MSNPFAALFEDVDRMSDPILADTDLSDPMFAPMESIALAPPPARSAPPPAAASAHAPPSQSAPQQSAPPQPEPRSAVHEMLLPPMPSASKPAAGRRKAIQQALVITWDKGNVPDLMELNDLLASGWRVATTAGFPTAEGARGSLLVVVEQEMPG</sequence>
<feature type="compositionally biased region" description="Pro residues" evidence="1">
    <location>
        <begin position="39"/>
        <end position="50"/>
    </location>
</feature>
<keyword evidence="3" id="KW-1185">Reference proteome</keyword>
<dbReference type="Proteomes" id="UP000216446">
    <property type="component" value="Unassembled WGS sequence"/>
</dbReference>
<accession>A0A259TYH7</accession>
<reference evidence="2 3" key="1">
    <citation type="submission" date="2016-11" db="EMBL/GenBank/DDBJ databases">
        <title>Study of marine rhodopsin-containing bacteria.</title>
        <authorList>
            <person name="Yoshizawa S."/>
            <person name="Kumagai Y."/>
            <person name="Kogure K."/>
        </authorList>
    </citation>
    <scope>NUCLEOTIDE SEQUENCE [LARGE SCALE GENOMIC DNA]</scope>
    <source>
        <strain evidence="2 3">SG-29</strain>
    </source>
</reference>
<gene>
    <name evidence="2" type="ORF">BSZ36_06325</name>
</gene>
<protein>
    <recommendedName>
        <fullName evidence="4">DUF1737 domain-containing protein</fullName>
    </recommendedName>
</protein>
<proteinExistence type="predicted"/>
<feature type="region of interest" description="Disordered" evidence="1">
    <location>
        <begin position="1"/>
        <end position="95"/>
    </location>
</feature>
<evidence type="ECO:0000256" key="1">
    <source>
        <dbReference type="SAM" id="MobiDB-lite"/>
    </source>
</evidence>
<evidence type="ECO:0000313" key="2">
    <source>
        <dbReference type="EMBL" id="OZC02624.1"/>
    </source>
</evidence>
<feature type="compositionally biased region" description="Low complexity" evidence="1">
    <location>
        <begin position="51"/>
        <end position="65"/>
    </location>
</feature>
<comment type="caution">
    <text evidence="2">The sequence shown here is derived from an EMBL/GenBank/DDBJ whole genome shotgun (WGS) entry which is preliminary data.</text>
</comment>
<evidence type="ECO:0008006" key="4">
    <source>
        <dbReference type="Google" id="ProtNLM"/>
    </source>
</evidence>
<dbReference type="AlphaFoldDB" id="A0A259TYH7"/>
<name>A0A259TYH7_9BACT</name>
<organism evidence="2 3">
    <name type="scientific">Rubricoccus marinus</name>
    <dbReference type="NCBI Taxonomy" id="716817"/>
    <lineage>
        <taxon>Bacteria</taxon>
        <taxon>Pseudomonadati</taxon>
        <taxon>Rhodothermota</taxon>
        <taxon>Rhodothermia</taxon>
        <taxon>Rhodothermales</taxon>
        <taxon>Rubricoccaceae</taxon>
        <taxon>Rubricoccus</taxon>
    </lineage>
</organism>